<evidence type="ECO:0000256" key="1">
    <source>
        <dbReference type="ARBA" id="ARBA00010641"/>
    </source>
</evidence>
<dbReference type="InterPro" id="IPR013325">
    <property type="entry name" value="RNA_pol_sigma_r2"/>
</dbReference>
<dbReference type="EMBL" id="RJTM01000033">
    <property type="protein sequence ID" value="RNL90327.1"/>
    <property type="molecule type" value="Genomic_DNA"/>
</dbReference>
<evidence type="ECO:0000259" key="5">
    <source>
        <dbReference type="Pfam" id="PF08281"/>
    </source>
</evidence>
<evidence type="ECO:0000256" key="3">
    <source>
        <dbReference type="ARBA" id="ARBA00023082"/>
    </source>
</evidence>
<dbReference type="InterPro" id="IPR014284">
    <property type="entry name" value="RNA_pol_sigma-70_dom"/>
</dbReference>
<keyword evidence="4" id="KW-0804">Transcription</keyword>
<keyword evidence="7" id="KW-1185">Reference proteome</keyword>
<dbReference type="Gene3D" id="1.10.1740.10">
    <property type="match status" value="1"/>
</dbReference>
<dbReference type="InterPro" id="IPR013324">
    <property type="entry name" value="RNA_pol_sigma_r3/r4-like"/>
</dbReference>
<dbReference type="CDD" id="cd06171">
    <property type="entry name" value="Sigma70_r4"/>
    <property type="match status" value="1"/>
</dbReference>
<dbReference type="Gene3D" id="1.10.10.10">
    <property type="entry name" value="Winged helix-like DNA-binding domain superfamily/Winged helix DNA-binding domain"/>
    <property type="match status" value="1"/>
</dbReference>
<dbReference type="SUPFAM" id="SSF88946">
    <property type="entry name" value="Sigma2 domain of RNA polymerase sigma factors"/>
    <property type="match status" value="1"/>
</dbReference>
<comment type="similarity">
    <text evidence="1">Belongs to the sigma-70 factor family. ECF subfamily.</text>
</comment>
<dbReference type="InterPro" id="IPR036388">
    <property type="entry name" value="WH-like_DNA-bd_sf"/>
</dbReference>
<evidence type="ECO:0000313" key="7">
    <source>
        <dbReference type="Proteomes" id="UP000267469"/>
    </source>
</evidence>
<dbReference type="PANTHER" id="PTHR43133">
    <property type="entry name" value="RNA POLYMERASE ECF-TYPE SIGMA FACTO"/>
    <property type="match status" value="1"/>
</dbReference>
<evidence type="ECO:0000256" key="2">
    <source>
        <dbReference type="ARBA" id="ARBA00023015"/>
    </source>
</evidence>
<keyword evidence="3" id="KW-0731">Sigma factor</keyword>
<reference evidence="6 7" key="1">
    <citation type="submission" date="2018-10" db="EMBL/GenBank/DDBJ databases">
        <title>Sinomicrobium pectinilyticum sp. nov., a pectinase-producing bacterium isolated from alkaline and saline soil, and emended description of the genus Sinomicrobium.</title>
        <authorList>
            <person name="Cheng B."/>
            <person name="Li C."/>
            <person name="Lai Q."/>
            <person name="Du M."/>
            <person name="Shao Z."/>
            <person name="Xu P."/>
            <person name="Yang C."/>
        </authorList>
    </citation>
    <scope>NUCLEOTIDE SEQUENCE [LARGE SCALE GENOMIC DNA]</scope>
    <source>
        <strain evidence="6 7">5DNS001</strain>
    </source>
</reference>
<dbReference type="NCBIfam" id="TIGR02937">
    <property type="entry name" value="sigma70-ECF"/>
    <property type="match status" value="1"/>
</dbReference>
<dbReference type="Proteomes" id="UP000267469">
    <property type="component" value="Unassembled WGS sequence"/>
</dbReference>
<feature type="non-terminal residue" evidence="6">
    <location>
        <position position="1"/>
    </location>
</feature>
<dbReference type="PANTHER" id="PTHR43133:SF46">
    <property type="entry name" value="RNA POLYMERASE SIGMA-70 FACTOR ECF SUBFAMILY"/>
    <property type="match status" value="1"/>
</dbReference>
<sequence>AKDCIQEFFIKLWQIKERLGDVYALGPYLFKSFRRYILNEASKQRRVTSVSSDSVFDKDATPSTEYSLIEKEKFNSQQKALKAALEKLSEREREIIYLKFYGHLEYDEIAEVLNIQKKSVYNFTTRALKHLRYNLRDLYLLITFLFLA</sequence>
<evidence type="ECO:0000313" key="6">
    <source>
        <dbReference type="EMBL" id="RNL90327.1"/>
    </source>
</evidence>
<evidence type="ECO:0000256" key="4">
    <source>
        <dbReference type="ARBA" id="ARBA00023163"/>
    </source>
</evidence>
<gene>
    <name evidence="6" type="ORF">ED312_06565</name>
</gene>
<dbReference type="SUPFAM" id="SSF88659">
    <property type="entry name" value="Sigma3 and sigma4 domains of RNA polymerase sigma factors"/>
    <property type="match status" value="1"/>
</dbReference>
<dbReference type="GO" id="GO:0016987">
    <property type="term" value="F:sigma factor activity"/>
    <property type="evidence" value="ECO:0007669"/>
    <property type="project" value="UniProtKB-KW"/>
</dbReference>
<protein>
    <submittedName>
        <fullName evidence="6">Sigma-70 family RNA polymerase sigma factor</fullName>
    </submittedName>
</protein>
<dbReference type="GO" id="GO:0003677">
    <property type="term" value="F:DNA binding"/>
    <property type="evidence" value="ECO:0007669"/>
    <property type="project" value="InterPro"/>
</dbReference>
<proteinExistence type="inferred from homology"/>
<dbReference type="GO" id="GO:0006352">
    <property type="term" value="P:DNA-templated transcription initiation"/>
    <property type="evidence" value="ECO:0007669"/>
    <property type="project" value="InterPro"/>
</dbReference>
<dbReference type="AlphaFoldDB" id="A0A3N0ERE3"/>
<accession>A0A3N0ERE3</accession>
<dbReference type="RefSeq" id="WP_148044226.1">
    <property type="nucleotide sequence ID" value="NZ_RJTM01000033.1"/>
</dbReference>
<dbReference type="OrthoDB" id="9150024at2"/>
<dbReference type="Pfam" id="PF08281">
    <property type="entry name" value="Sigma70_r4_2"/>
    <property type="match status" value="1"/>
</dbReference>
<feature type="domain" description="RNA polymerase sigma factor 70 region 4 type 2" evidence="5">
    <location>
        <begin position="80"/>
        <end position="131"/>
    </location>
</feature>
<keyword evidence="2" id="KW-0805">Transcription regulation</keyword>
<dbReference type="InterPro" id="IPR039425">
    <property type="entry name" value="RNA_pol_sigma-70-like"/>
</dbReference>
<organism evidence="6 7">
    <name type="scientific">Sinomicrobium pectinilyticum</name>
    <dbReference type="NCBI Taxonomy" id="1084421"/>
    <lineage>
        <taxon>Bacteria</taxon>
        <taxon>Pseudomonadati</taxon>
        <taxon>Bacteroidota</taxon>
        <taxon>Flavobacteriia</taxon>
        <taxon>Flavobacteriales</taxon>
        <taxon>Flavobacteriaceae</taxon>
        <taxon>Sinomicrobium</taxon>
    </lineage>
</organism>
<comment type="caution">
    <text evidence="6">The sequence shown here is derived from an EMBL/GenBank/DDBJ whole genome shotgun (WGS) entry which is preliminary data.</text>
</comment>
<name>A0A3N0ERE3_SINP1</name>
<dbReference type="InterPro" id="IPR013249">
    <property type="entry name" value="RNA_pol_sigma70_r4_t2"/>
</dbReference>